<name>A0ACB8CKD6_DERSI</name>
<sequence length="187" mass="20263">MDSSSPPRFFATAVTLFLLVVLALGSGVHADSATEREPASFRQQQPLGSYPTVYGLAYQQGFPTAYLARPVARPSLGSRLRGLVNALFFRRQQQQQQQQPGYPTFKPAAAVKPDLVAAASKPLLHSAHKIHFPGSFQTDKLGYGKQGLQAAYAQAYPYLSTAKLYNGLYGTSKNTYAAKPFAGAYKA</sequence>
<keyword evidence="2" id="KW-1185">Reference proteome</keyword>
<evidence type="ECO:0000313" key="1">
    <source>
        <dbReference type="EMBL" id="KAH7945436.1"/>
    </source>
</evidence>
<accession>A0ACB8CKD6</accession>
<proteinExistence type="predicted"/>
<gene>
    <name evidence="1" type="ORF">HPB49_010839</name>
</gene>
<dbReference type="Proteomes" id="UP000821865">
    <property type="component" value="Chromosome 6"/>
</dbReference>
<dbReference type="EMBL" id="CM023475">
    <property type="protein sequence ID" value="KAH7945436.1"/>
    <property type="molecule type" value="Genomic_DNA"/>
</dbReference>
<evidence type="ECO:0000313" key="2">
    <source>
        <dbReference type="Proteomes" id="UP000821865"/>
    </source>
</evidence>
<reference evidence="1" key="1">
    <citation type="submission" date="2020-05" db="EMBL/GenBank/DDBJ databases">
        <title>Large-scale comparative analyses of tick genomes elucidate their genetic diversity and vector capacities.</title>
        <authorList>
            <person name="Jia N."/>
            <person name="Wang J."/>
            <person name="Shi W."/>
            <person name="Du L."/>
            <person name="Sun Y."/>
            <person name="Zhan W."/>
            <person name="Jiang J."/>
            <person name="Wang Q."/>
            <person name="Zhang B."/>
            <person name="Ji P."/>
            <person name="Sakyi L.B."/>
            <person name="Cui X."/>
            <person name="Yuan T."/>
            <person name="Jiang B."/>
            <person name="Yang W."/>
            <person name="Lam T.T.-Y."/>
            <person name="Chang Q."/>
            <person name="Ding S."/>
            <person name="Wang X."/>
            <person name="Zhu J."/>
            <person name="Ruan X."/>
            <person name="Zhao L."/>
            <person name="Wei J."/>
            <person name="Que T."/>
            <person name="Du C."/>
            <person name="Cheng J."/>
            <person name="Dai P."/>
            <person name="Han X."/>
            <person name="Huang E."/>
            <person name="Gao Y."/>
            <person name="Liu J."/>
            <person name="Shao H."/>
            <person name="Ye R."/>
            <person name="Li L."/>
            <person name="Wei W."/>
            <person name="Wang X."/>
            <person name="Wang C."/>
            <person name="Yang T."/>
            <person name="Huo Q."/>
            <person name="Li W."/>
            <person name="Guo W."/>
            <person name="Chen H."/>
            <person name="Zhou L."/>
            <person name="Ni X."/>
            <person name="Tian J."/>
            <person name="Zhou Y."/>
            <person name="Sheng Y."/>
            <person name="Liu T."/>
            <person name="Pan Y."/>
            <person name="Xia L."/>
            <person name="Li J."/>
            <person name="Zhao F."/>
            <person name="Cao W."/>
        </authorList>
    </citation>
    <scope>NUCLEOTIDE SEQUENCE</scope>
    <source>
        <strain evidence="1">Dsil-2018</strain>
    </source>
</reference>
<protein>
    <submittedName>
        <fullName evidence="1">Uncharacterized protein</fullName>
    </submittedName>
</protein>
<organism evidence="1 2">
    <name type="scientific">Dermacentor silvarum</name>
    <name type="common">Tick</name>
    <dbReference type="NCBI Taxonomy" id="543639"/>
    <lineage>
        <taxon>Eukaryota</taxon>
        <taxon>Metazoa</taxon>
        <taxon>Ecdysozoa</taxon>
        <taxon>Arthropoda</taxon>
        <taxon>Chelicerata</taxon>
        <taxon>Arachnida</taxon>
        <taxon>Acari</taxon>
        <taxon>Parasitiformes</taxon>
        <taxon>Ixodida</taxon>
        <taxon>Ixodoidea</taxon>
        <taxon>Ixodidae</taxon>
        <taxon>Rhipicephalinae</taxon>
        <taxon>Dermacentor</taxon>
    </lineage>
</organism>
<comment type="caution">
    <text evidence="1">The sequence shown here is derived from an EMBL/GenBank/DDBJ whole genome shotgun (WGS) entry which is preliminary data.</text>
</comment>